<dbReference type="AlphaFoldDB" id="A0A7J0DHU0"/>
<feature type="region of interest" description="Disordered" evidence="1">
    <location>
        <begin position="71"/>
        <end position="99"/>
    </location>
</feature>
<dbReference type="OrthoDB" id="1738169at2759"/>
<evidence type="ECO:0000313" key="2">
    <source>
        <dbReference type="EMBL" id="GFS35507.1"/>
    </source>
</evidence>
<accession>A0A7J0DHU0</accession>
<comment type="caution">
    <text evidence="2">The sequence shown here is derived from an EMBL/GenBank/DDBJ whole genome shotgun (WGS) entry which is preliminary data.</text>
</comment>
<keyword evidence="3" id="KW-1185">Reference proteome</keyword>
<proteinExistence type="predicted"/>
<protein>
    <submittedName>
        <fullName evidence="2">Uncharacterized protein</fullName>
    </submittedName>
</protein>
<reference evidence="3" key="1">
    <citation type="submission" date="2019-07" db="EMBL/GenBank/DDBJ databases">
        <title>De Novo Assembly of kiwifruit Actinidia rufa.</title>
        <authorList>
            <person name="Sugita-Konishi S."/>
            <person name="Sato K."/>
            <person name="Mori E."/>
            <person name="Abe Y."/>
            <person name="Kisaki G."/>
            <person name="Hamano K."/>
            <person name="Suezawa K."/>
            <person name="Otani M."/>
            <person name="Fukuda T."/>
            <person name="Manabe T."/>
            <person name="Gomi K."/>
            <person name="Tabuchi M."/>
            <person name="Akimitsu K."/>
            <person name="Kataoka I."/>
        </authorList>
    </citation>
    <scope>NUCLEOTIDE SEQUENCE [LARGE SCALE GENOMIC DNA]</scope>
    <source>
        <strain evidence="3">cv. Fuchu</strain>
    </source>
</reference>
<dbReference type="PANTHER" id="PTHR33223:SF10">
    <property type="entry name" value="AMINOTRANSFERASE-LIKE PLANT MOBILE DOMAIN-CONTAINING PROTEIN"/>
    <property type="match status" value="1"/>
</dbReference>
<name>A0A7J0DHU0_9ERIC</name>
<feature type="compositionally biased region" description="Acidic residues" evidence="1">
    <location>
        <begin position="254"/>
        <end position="267"/>
    </location>
</feature>
<evidence type="ECO:0000256" key="1">
    <source>
        <dbReference type="SAM" id="MobiDB-lite"/>
    </source>
</evidence>
<feature type="region of interest" description="Disordered" evidence="1">
    <location>
        <begin position="235"/>
        <end position="269"/>
    </location>
</feature>
<evidence type="ECO:0000313" key="3">
    <source>
        <dbReference type="Proteomes" id="UP000585474"/>
    </source>
</evidence>
<dbReference type="EMBL" id="BJWL01000231">
    <property type="protein sequence ID" value="GFS35507.1"/>
    <property type="molecule type" value="Genomic_DNA"/>
</dbReference>
<dbReference type="Proteomes" id="UP000585474">
    <property type="component" value="Unassembled WGS sequence"/>
</dbReference>
<dbReference type="PANTHER" id="PTHR33223">
    <property type="entry name" value="CCHC-TYPE DOMAIN-CONTAINING PROTEIN"/>
    <property type="match status" value="1"/>
</dbReference>
<sequence length="360" mass="41278">MIASIISKGCQGRKGDLHDRTPSVSHHAVDGDTGSRSSAISHASRSRDTDAERLLMRPKPQSVEEINYWRTRKGRPGPPLDRIQTDSRTVATSKRRRMPDRARMEVDLRDTLNAKRNKDGDLRAKLDERRVMVAGERVLTNREVYTAEVYLIYDGKTDPRSHVSHVRKMMALWNHMDALMCRVFPSSLGDLGLKWSDKLPPRSIENFHQLTESFVARFVIRAGSRRTLKKFVDEEKTQAKKAVAKPNPRFDRQDGDDEEERNADEENNQPLGTIHMIGELRDPDLKNRIKGEIWVLKQIYEVLSVHSPAKKLRKETIEPGSITFTKADLERVQHPHSNPLVIQLKINNYDVRRILVDTGS</sequence>
<gene>
    <name evidence="2" type="ORF">Acr_00g0040260</name>
</gene>
<feature type="region of interest" description="Disordered" evidence="1">
    <location>
        <begin position="1"/>
        <end position="53"/>
    </location>
</feature>
<organism evidence="2 3">
    <name type="scientific">Actinidia rufa</name>
    <dbReference type="NCBI Taxonomy" id="165716"/>
    <lineage>
        <taxon>Eukaryota</taxon>
        <taxon>Viridiplantae</taxon>
        <taxon>Streptophyta</taxon>
        <taxon>Embryophyta</taxon>
        <taxon>Tracheophyta</taxon>
        <taxon>Spermatophyta</taxon>
        <taxon>Magnoliopsida</taxon>
        <taxon>eudicotyledons</taxon>
        <taxon>Gunneridae</taxon>
        <taxon>Pentapetalae</taxon>
        <taxon>asterids</taxon>
        <taxon>Ericales</taxon>
        <taxon>Actinidiaceae</taxon>
        <taxon>Actinidia</taxon>
    </lineage>
</organism>